<comment type="caution">
    <text evidence="17">The sequence shown here is derived from an EMBL/GenBank/DDBJ whole genome shotgun (WGS) entry which is preliminary data.</text>
</comment>
<evidence type="ECO:0000256" key="9">
    <source>
        <dbReference type="ARBA" id="ARBA00023004"/>
    </source>
</evidence>
<dbReference type="Proteomes" id="UP001374584">
    <property type="component" value="Unassembled WGS sequence"/>
</dbReference>
<dbReference type="PRINTS" id="PR00458">
    <property type="entry name" value="PEROXIDASE"/>
</dbReference>
<dbReference type="PANTHER" id="PTHR31388:SF126">
    <property type="entry name" value="PEROXIDASE"/>
    <property type="match status" value="1"/>
</dbReference>
<dbReference type="InterPro" id="IPR019794">
    <property type="entry name" value="Peroxidases_AS"/>
</dbReference>
<proteinExistence type="inferred from homology"/>
<feature type="active site" description="Proton acceptor" evidence="10">
    <location>
        <position position="67"/>
    </location>
</feature>
<dbReference type="PRINTS" id="PR00461">
    <property type="entry name" value="PLPEROXIDASE"/>
</dbReference>
<dbReference type="Pfam" id="PF00141">
    <property type="entry name" value="peroxidase"/>
    <property type="match status" value="1"/>
</dbReference>
<protein>
    <recommendedName>
        <fullName evidence="4">peroxidase</fullName>
        <ecNumber evidence="4">1.11.1.7</ecNumber>
    </recommendedName>
</protein>
<name>A0AAN9P0S6_PHACN</name>
<dbReference type="Gene3D" id="1.10.520.10">
    <property type="match status" value="2"/>
</dbReference>
<accession>A0AAN9P0S6</accession>
<evidence type="ECO:0000256" key="13">
    <source>
        <dbReference type="PIRSR" id="PIRSR600823-5"/>
    </source>
</evidence>
<reference evidence="17 18" key="1">
    <citation type="submission" date="2024-01" db="EMBL/GenBank/DDBJ databases">
        <title>The genomes of 5 underutilized Papilionoideae crops provide insights into root nodulation and disease resistanc.</title>
        <authorList>
            <person name="Jiang F."/>
        </authorList>
    </citation>
    <scope>NUCLEOTIDE SEQUENCE [LARGE SCALE GENOMIC DNA]</scope>
    <source>
        <strain evidence="17">JINMINGXINNONG_FW02</strain>
        <tissue evidence="17">Leaves</tissue>
    </source>
</reference>
<comment type="cofactor">
    <cofactor evidence="11">
        <name>Ca(2+)</name>
        <dbReference type="ChEBI" id="CHEBI:29108"/>
    </cofactor>
    <text evidence="11">Binds 2 calcium ions per subunit.</text>
</comment>
<dbReference type="GO" id="GO:0140825">
    <property type="term" value="F:lactoperoxidase activity"/>
    <property type="evidence" value="ECO:0007669"/>
    <property type="project" value="UniProtKB-EC"/>
</dbReference>
<keyword evidence="13" id="KW-1015">Disulfide bond</keyword>
<dbReference type="PANTHER" id="PTHR31388">
    <property type="entry name" value="PEROXIDASE 72-RELATED"/>
    <property type="match status" value="1"/>
</dbReference>
<dbReference type="InterPro" id="IPR000823">
    <property type="entry name" value="Peroxidase_pln"/>
</dbReference>
<sequence>MASSAYFSVLLHGFVFMALATSPFSQLSPDYYYYTCPNALSTIQRVVRAAVQKEQRMGASLLRLHFHDCFVNNAKPNFKSARGFEVVDEIKKAVDEACGEPVLSCADILAVAARDSVVAGYFNPYTTNLPYTYSLYLNPCP</sequence>
<comment type="catalytic activity">
    <reaction evidence="1">
        <text>2 a phenolic donor + H2O2 = 2 a phenolic radical donor + 2 H2O</text>
        <dbReference type="Rhea" id="RHEA:56136"/>
        <dbReference type="ChEBI" id="CHEBI:15377"/>
        <dbReference type="ChEBI" id="CHEBI:16240"/>
        <dbReference type="ChEBI" id="CHEBI:139520"/>
        <dbReference type="ChEBI" id="CHEBI:139521"/>
        <dbReference type="EC" id="1.11.1.7"/>
    </reaction>
</comment>
<comment type="cofactor">
    <cofactor evidence="2">
        <name>heme b</name>
        <dbReference type="ChEBI" id="CHEBI:60344"/>
    </cofactor>
</comment>
<evidence type="ECO:0000256" key="10">
    <source>
        <dbReference type="PIRSR" id="PIRSR600823-1"/>
    </source>
</evidence>
<feature type="binding site" evidence="11">
    <location>
        <position position="71"/>
    </location>
    <ligand>
        <name>Ca(2+)</name>
        <dbReference type="ChEBI" id="CHEBI:29108"/>
        <label>1</label>
    </ligand>
</feature>
<keyword evidence="7 11" id="KW-0479">Metal-binding</keyword>
<feature type="site" description="Transition state stabilizer" evidence="12">
    <location>
        <position position="63"/>
    </location>
</feature>
<dbReference type="AlphaFoldDB" id="A0AAN9P0S6"/>
<comment type="function">
    <text evidence="3">Removal of H(2)O(2), oxidation of toxic reductants, biosynthesis and degradation of lignin, suberization, auxin catabolism, response to environmental stresses such as wounding, pathogen attack and oxidative stress. These functions might be dependent on each isozyme/isoform in each plant tissue.</text>
</comment>
<evidence type="ECO:0000313" key="17">
    <source>
        <dbReference type="EMBL" id="KAK7382287.1"/>
    </source>
</evidence>
<dbReference type="InterPro" id="IPR002016">
    <property type="entry name" value="Haem_peroxidase"/>
</dbReference>
<evidence type="ECO:0000256" key="2">
    <source>
        <dbReference type="ARBA" id="ARBA00001970"/>
    </source>
</evidence>
<feature type="signal peptide" evidence="15">
    <location>
        <begin position="1"/>
        <end position="20"/>
    </location>
</feature>
<dbReference type="GO" id="GO:0046872">
    <property type="term" value="F:metal ion binding"/>
    <property type="evidence" value="ECO:0007669"/>
    <property type="project" value="UniProtKB-KW"/>
</dbReference>
<evidence type="ECO:0000259" key="16">
    <source>
        <dbReference type="PROSITE" id="PS50873"/>
    </source>
</evidence>
<comment type="similarity">
    <text evidence="14">Belongs to the peroxidase family.</text>
</comment>
<evidence type="ECO:0000256" key="11">
    <source>
        <dbReference type="PIRSR" id="PIRSR600823-3"/>
    </source>
</evidence>
<keyword evidence="6" id="KW-0349">Heme</keyword>
<dbReference type="PROSITE" id="PS50873">
    <property type="entry name" value="PEROXIDASE_4"/>
    <property type="match status" value="1"/>
</dbReference>
<evidence type="ECO:0000256" key="3">
    <source>
        <dbReference type="ARBA" id="ARBA00002322"/>
    </source>
</evidence>
<keyword evidence="15" id="KW-0732">Signal</keyword>
<evidence type="ECO:0000256" key="12">
    <source>
        <dbReference type="PIRSR" id="PIRSR600823-4"/>
    </source>
</evidence>
<feature type="domain" description="Plant heme peroxidase family profile" evidence="16">
    <location>
        <begin position="26"/>
        <end position="130"/>
    </location>
</feature>
<keyword evidence="8" id="KW-0560">Oxidoreductase</keyword>
<evidence type="ECO:0000256" key="5">
    <source>
        <dbReference type="ARBA" id="ARBA00022559"/>
    </source>
</evidence>
<keyword evidence="5" id="KW-0575">Peroxidase</keyword>
<evidence type="ECO:0000256" key="7">
    <source>
        <dbReference type="ARBA" id="ARBA00022723"/>
    </source>
</evidence>
<dbReference type="GO" id="GO:0020037">
    <property type="term" value="F:heme binding"/>
    <property type="evidence" value="ECO:0007669"/>
    <property type="project" value="InterPro"/>
</dbReference>
<evidence type="ECO:0000256" key="15">
    <source>
        <dbReference type="SAM" id="SignalP"/>
    </source>
</evidence>
<keyword evidence="9" id="KW-0408">Iron</keyword>
<dbReference type="SUPFAM" id="SSF48113">
    <property type="entry name" value="Heme-dependent peroxidases"/>
    <property type="match status" value="1"/>
</dbReference>
<evidence type="ECO:0000256" key="6">
    <source>
        <dbReference type="ARBA" id="ARBA00022617"/>
    </source>
</evidence>
<organism evidence="17 18">
    <name type="scientific">Phaseolus coccineus</name>
    <name type="common">Scarlet runner bean</name>
    <name type="synonym">Phaseolus multiflorus</name>
    <dbReference type="NCBI Taxonomy" id="3886"/>
    <lineage>
        <taxon>Eukaryota</taxon>
        <taxon>Viridiplantae</taxon>
        <taxon>Streptophyta</taxon>
        <taxon>Embryophyta</taxon>
        <taxon>Tracheophyta</taxon>
        <taxon>Spermatophyta</taxon>
        <taxon>Magnoliopsida</taxon>
        <taxon>eudicotyledons</taxon>
        <taxon>Gunneridae</taxon>
        <taxon>Pentapetalae</taxon>
        <taxon>rosids</taxon>
        <taxon>fabids</taxon>
        <taxon>Fabales</taxon>
        <taxon>Fabaceae</taxon>
        <taxon>Papilionoideae</taxon>
        <taxon>50 kb inversion clade</taxon>
        <taxon>NPAAA clade</taxon>
        <taxon>indigoferoid/millettioid clade</taxon>
        <taxon>Phaseoleae</taxon>
        <taxon>Phaseolus</taxon>
    </lineage>
</organism>
<feature type="binding site" evidence="11">
    <location>
        <position position="68"/>
    </location>
    <ligand>
        <name>Ca(2+)</name>
        <dbReference type="ChEBI" id="CHEBI:29108"/>
        <label>1</label>
    </ligand>
</feature>
<keyword evidence="11" id="KW-0106">Calcium</keyword>
<dbReference type="EMBL" id="JAYMYR010000001">
    <property type="protein sequence ID" value="KAK7382287.1"/>
    <property type="molecule type" value="Genomic_DNA"/>
</dbReference>
<keyword evidence="18" id="KW-1185">Reference proteome</keyword>
<evidence type="ECO:0000256" key="8">
    <source>
        <dbReference type="ARBA" id="ARBA00023002"/>
    </source>
</evidence>
<feature type="disulfide bond" evidence="13">
    <location>
        <begin position="36"/>
        <end position="98"/>
    </location>
</feature>
<evidence type="ECO:0000256" key="14">
    <source>
        <dbReference type="RuleBase" id="RU004241"/>
    </source>
</evidence>
<evidence type="ECO:0000256" key="4">
    <source>
        <dbReference type="ARBA" id="ARBA00012313"/>
    </source>
</evidence>
<dbReference type="EC" id="1.11.1.7" evidence="4"/>
<gene>
    <name evidence="17" type="ORF">VNO80_01121</name>
</gene>
<feature type="chain" id="PRO_5042929731" description="peroxidase" evidence="15">
    <location>
        <begin position="21"/>
        <end position="141"/>
    </location>
</feature>
<dbReference type="GO" id="GO:0006979">
    <property type="term" value="P:response to oxidative stress"/>
    <property type="evidence" value="ECO:0007669"/>
    <property type="project" value="InterPro"/>
</dbReference>
<evidence type="ECO:0000313" key="18">
    <source>
        <dbReference type="Proteomes" id="UP001374584"/>
    </source>
</evidence>
<dbReference type="InterPro" id="IPR010255">
    <property type="entry name" value="Haem_peroxidase_sf"/>
</dbReference>
<evidence type="ECO:0000256" key="1">
    <source>
        <dbReference type="ARBA" id="ARBA00000189"/>
    </source>
</evidence>
<dbReference type="PROSITE" id="PS00436">
    <property type="entry name" value="PEROXIDASE_2"/>
    <property type="match status" value="1"/>
</dbReference>